<accession>A0AC58US25</accession>
<organism evidence="1 2">
    <name type="scientific">Nicotiana tabacum</name>
    <name type="common">Common tobacco</name>
    <dbReference type="NCBI Taxonomy" id="4097"/>
    <lineage>
        <taxon>Eukaryota</taxon>
        <taxon>Viridiplantae</taxon>
        <taxon>Streptophyta</taxon>
        <taxon>Embryophyta</taxon>
        <taxon>Tracheophyta</taxon>
        <taxon>Spermatophyta</taxon>
        <taxon>Magnoliopsida</taxon>
        <taxon>eudicotyledons</taxon>
        <taxon>Gunneridae</taxon>
        <taxon>Pentapetalae</taxon>
        <taxon>asterids</taxon>
        <taxon>lamiids</taxon>
        <taxon>Solanales</taxon>
        <taxon>Solanaceae</taxon>
        <taxon>Nicotianoideae</taxon>
        <taxon>Nicotianeae</taxon>
        <taxon>Nicotiana</taxon>
    </lineage>
</organism>
<protein>
    <submittedName>
        <fullName evidence="2">Uncharacterized protein LOC107804843</fullName>
    </submittedName>
</protein>
<dbReference type="Proteomes" id="UP000790787">
    <property type="component" value="Chromosome 6"/>
</dbReference>
<sequence>MQQEAQPNVSYQQRDINQANLNMQTSETTIGVDDGEVQNNYLKLISSTNLEEEQNSGFEYNMENGRILGFQNAHSNSNSQIWIFWNDSVVCNVVEENEQQVTYSVSWDEVVVLDLTIPHYTIAKATEREHVKYFRFQNFWTEEEGFNVVVEQAWGIKVQGSPMWRFHLKLKNTCKKLSEWSKSSIGNIFDKIKELEGRVADLEANLITDNSEKKEALFEEDKERRWKLGDGEEDVAKEAISFFQRQFKKESCHNDFSVLSCIPKTIEEADYDRLTTLLMIEELKDVVFSMSSQSIDIPKALTHTCLKLVSPNQTGFIKGRSITENIMLTQVVHNINKSSLAGNVVLKRNMAKAYDRVSWEYLCPVLRQMVFSECWIDMVWRLMTNVWYSININGIRYGFFKSSRGIKQGDPLSPSLFVIGAELLSKLMGSLIGSGFNPYFAEKKGPTITHLCYADDTILFSSCDSLSLNTMMEKLRLYEQDDDPRISEIQWITDFPNCPFPIQYLGGPIYVGSKKIIYFNNMVAKVAGRMQGWQCKLLSYGGRAVLIKYVLHDLPLHLITVVNPPKIVLKQIDNIVANFFWGKSIGLLGMICAFQ</sequence>
<keyword evidence="1" id="KW-1185">Reference proteome</keyword>
<reference evidence="2" key="2">
    <citation type="submission" date="2025-08" db="UniProtKB">
        <authorList>
            <consortium name="RefSeq"/>
        </authorList>
    </citation>
    <scope>IDENTIFICATION</scope>
    <source>
        <tissue evidence="2">Leaf</tissue>
    </source>
</reference>
<evidence type="ECO:0000313" key="1">
    <source>
        <dbReference type="Proteomes" id="UP000790787"/>
    </source>
</evidence>
<name>A0AC58US25_TOBAC</name>
<proteinExistence type="predicted"/>
<evidence type="ECO:0000313" key="2">
    <source>
        <dbReference type="RefSeq" id="XP_075112296.1"/>
    </source>
</evidence>
<gene>
    <name evidence="2" type="primary">LOC107804843</name>
</gene>
<dbReference type="RefSeq" id="XP_075112296.1">
    <property type="nucleotide sequence ID" value="XM_075256195.1"/>
</dbReference>
<reference evidence="1" key="1">
    <citation type="journal article" date="2014" name="Nat. Commun.">
        <title>The tobacco genome sequence and its comparison with those of tomato and potato.</title>
        <authorList>
            <person name="Sierro N."/>
            <person name="Battey J.N."/>
            <person name="Ouadi S."/>
            <person name="Bakaher N."/>
            <person name="Bovet L."/>
            <person name="Willig A."/>
            <person name="Goepfert S."/>
            <person name="Peitsch M.C."/>
            <person name="Ivanov N.V."/>
        </authorList>
    </citation>
    <scope>NUCLEOTIDE SEQUENCE [LARGE SCALE GENOMIC DNA]</scope>
</reference>